<evidence type="ECO:0008006" key="4">
    <source>
        <dbReference type="Google" id="ProtNLM"/>
    </source>
</evidence>
<comment type="caution">
    <text evidence="2">The sequence shown here is derived from an EMBL/GenBank/DDBJ whole genome shotgun (WGS) entry which is preliminary data.</text>
</comment>
<keyword evidence="1" id="KW-0472">Membrane</keyword>
<protein>
    <recommendedName>
        <fullName evidence="4">Glycosyltransferase RgtA/B/C/D-like domain-containing protein</fullName>
    </recommendedName>
</protein>
<keyword evidence="1" id="KW-1133">Transmembrane helix</keyword>
<sequence>MTLLVSTLSYITIVGGLLGAGTYFLVSKTTEYREWALSFSSEIRVRPAELLAYVVMLGCFLAYLFYGVNYRHHDEVGLLWGGIGPMVWSGRFFPLGHQEFNILNLNVTGGSFVVLYCVIVLQMLLAVLMLMDALRLQDCKARILFVFCIFITAIWLPFENLVVPERNAMFFMIASFWGYMRFLRGSNVYFAVVAVCAAHISMYYKEPIFAFYLVFAGVHMITKFISVVELKWSALRRVVLGSPVELGWCLASVGFFAAYVYWVVLGPALTDVYLFSPSNFYMNLMFFVKDVSAIPLFFVLVINFVMLRNIGVEGRIAISCVAAAFVYFLEINIIGLVPRYYFHSIPYLYIGIAFVMLTREVWSAGSKKQILVLGAAYAVVVLCIPQAARSNYFFSISQKSNQLSYSYIEGVVNEIVDGVDSDVNVFYLHKETPYGQYKTAVMRQFLLKQLNDRKGFRINLYSLTGCMDHDRNQDSDVVHCFKYDQDIDFDIVALDGITPESVTAINIEDYKVFDEYHFEVEGANIDRDMFYFMSPVSR</sequence>
<gene>
    <name evidence="2" type="ORF">TH30_06335</name>
</gene>
<feature type="transmembrane region" description="Helical" evidence="1">
    <location>
        <begin position="141"/>
        <end position="158"/>
    </location>
</feature>
<dbReference type="AlphaFoldDB" id="A0A367X0U6"/>
<evidence type="ECO:0000256" key="1">
    <source>
        <dbReference type="SAM" id="Phobius"/>
    </source>
</evidence>
<evidence type="ECO:0000313" key="3">
    <source>
        <dbReference type="Proteomes" id="UP000252255"/>
    </source>
</evidence>
<feature type="transmembrane region" description="Helical" evidence="1">
    <location>
        <begin position="6"/>
        <end position="26"/>
    </location>
</feature>
<keyword evidence="1" id="KW-0812">Transmembrane</keyword>
<feature type="transmembrane region" description="Helical" evidence="1">
    <location>
        <begin position="340"/>
        <end position="358"/>
    </location>
</feature>
<reference evidence="2 3" key="1">
    <citation type="submission" date="2014-07" db="EMBL/GenBank/DDBJ databases">
        <title>Draft genome sequence of Thalassospira profundimaris PR54-5.</title>
        <authorList>
            <person name="Lai Q."/>
            <person name="Shao Z."/>
        </authorList>
    </citation>
    <scope>NUCLEOTIDE SEQUENCE [LARGE SCALE GENOMIC DNA]</scope>
    <source>
        <strain evidence="2 3">PR54-5</strain>
    </source>
</reference>
<name>A0A367X0U6_9PROT</name>
<feature type="transmembrane region" description="Helical" evidence="1">
    <location>
        <begin position="316"/>
        <end position="334"/>
    </location>
</feature>
<feature type="transmembrane region" description="Helical" evidence="1">
    <location>
        <begin position="210"/>
        <end position="232"/>
    </location>
</feature>
<dbReference type="Proteomes" id="UP000252255">
    <property type="component" value="Unassembled WGS sequence"/>
</dbReference>
<accession>A0A367X0U6</accession>
<feature type="transmembrane region" description="Helical" evidence="1">
    <location>
        <begin position="370"/>
        <end position="388"/>
    </location>
</feature>
<feature type="transmembrane region" description="Helical" evidence="1">
    <location>
        <begin position="187"/>
        <end position="204"/>
    </location>
</feature>
<feature type="transmembrane region" description="Helical" evidence="1">
    <location>
        <begin position="244"/>
        <end position="264"/>
    </location>
</feature>
<organism evidence="2 3">
    <name type="scientific">Thalassospira profundimaris</name>
    <dbReference type="NCBI Taxonomy" id="502049"/>
    <lineage>
        <taxon>Bacteria</taxon>
        <taxon>Pseudomonadati</taxon>
        <taxon>Pseudomonadota</taxon>
        <taxon>Alphaproteobacteria</taxon>
        <taxon>Rhodospirillales</taxon>
        <taxon>Thalassospiraceae</taxon>
        <taxon>Thalassospira</taxon>
    </lineage>
</organism>
<evidence type="ECO:0000313" key="2">
    <source>
        <dbReference type="EMBL" id="RCK47109.1"/>
    </source>
</evidence>
<dbReference type="EMBL" id="JPWI01000003">
    <property type="protein sequence ID" value="RCK47109.1"/>
    <property type="molecule type" value="Genomic_DNA"/>
</dbReference>
<proteinExistence type="predicted"/>
<feature type="transmembrane region" description="Helical" evidence="1">
    <location>
        <begin position="113"/>
        <end position="134"/>
    </location>
</feature>
<feature type="transmembrane region" description="Helical" evidence="1">
    <location>
        <begin position="284"/>
        <end position="304"/>
    </location>
</feature>
<dbReference type="RefSeq" id="WP_114097219.1">
    <property type="nucleotide sequence ID" value="NZ_JPWI01000003.1"/>
</dbReference>
<feature type="transmembrane region" description="Helical" evidence="1">
    <location>
        <begin position="47"/>
        <end position="66"/>
    </location>
</feature>